<dbReference type="InterPro" id="IPR023865">
    <property type="entry name" value="Aliphatic_acid_kinase_CS"/>
</dbReference>
<dbReference type="Pfam" id="PF00871">
    <property type="entry name" value="Acetate_kinase"/>
    <property type="match status" value="1"/>
</dbReference>
<dbReference type="InterPro" id="IPR043129">
    <property type="entry name" value="ATPase_NBD"/>
</dbReference>
<dbReference type="PANTHER" id="PTHR21060:SF15">
    <property type="entry name" value="ACETATE KINASE-RELATED"/>
    <property type="match status" value="1"/>
</dbReference>
<accession>A0A059ZTZ1</accession>
<comment type="subcellular location">
    <subcellularLocation>
        <location evidence="6">Cytoplasm</location>
    </subcellularLocation>
</comment>
<evidence type="ECO:0000313" key="9">
    <source>
        <dbReference type="Proteomes" id="UP000005522"/>
    </source>
</evidence>
<evidence type="ECO:0000256" key="7">
    <source>
        <dbReference type="RuleBase" id="RU003835"/>
    </source>
</evidence>
<evidence type="ECO:0000256" key="4">
    <source>
        <dbReference type="ARBA" id="ARBA00022777"/>
    </source>
</evidence>
<comment type="subunit">
    <text evidence="6">Homodimer.</text>
</comment>
<dbReference type="GO" id="GO:0005524">
    <property type="term" value="F:ATP binding"/>
    <property type="evidence" value="ECO:0007669"/>
    <property type="project" value="UniProtKB-KW"/>
</dbReference>
<dbReference type="GO" id="GO:0006083">
    <property type="term" value="P:acetate metabolic process"/>
    <property type="evidence" value="ECO:0007669"/>
    <property type="project" value="TreeGrafter"/>
</dbReference>
<evidence type="ECO:0000256" key="6">
    <source>
        <dbReference type="HAMAP-Rule" id="MF_00020"/>
    </source>
</evidence>
<dbReference type="EMBL" id="CP005986">
    <property type="protein sequence ID" value="AIA54958.1"/>
    <property type="molecule type" value="Genomic_DNA"/>
</dbReference>
<evidence type="ECO:0000256" key="3">
    <source>
        <dbReference type="ARBA" id="ARBA00022741"/>
    </source>
</evidence>
<dbReference type="NCBIfam" id="TIGR00016">
    <property type="entry name" value="ackA"/>
    <property type="match status" value="1"/>
</dbReference>
<comment type="cofactor">
    <cofactor evidence="6">
        <name>Mg(2+)</name>
        <dbReference type="ChEBI" id="CHEBI:18420"/>
    </cofactor>
    <cofactor evidence="6">
        <name>Mn(2+)</name>
        <dbReference type="ChEBI" id="CHEBI:29035"/>
    </cofactor>
    <text evidence="6">Mg(2+). Can also accept Mn(2+).</text>
</comment>
<keyword evidence="5 6" id="KW-0067">ATP-binding</keyword>
<keyword evidence="6" id="KW-0460">Magnesium</keyword>
<keyword evidence="2 6" id="KW-0808">Transferase</keyword>
<dbReference type="UniPathway" id="UPA00340">
    <property type="reaction ID" value="UER00458"/>
</dbReference>
<reference evidence="8 9" key="1">
    <citation type="journal article" date="2009" name="J. Bacteriol.">
        <title>Draft genome sequence of the extremely acidophilic bacterium Acidithiobacillus caldus ATCC 51756 reveals metabolic versatility in the genus Acidithiobacillus.</title>
        <authorList>
            <person name="Valdes J."/>
            <person name="Quatrini R."/>
            <person name="Hallberg K."/>
            <person name="Dopson M."/>
            <person name="Valenzuela P.D."/>
            <person name="Holmes D.S."/>
        </authorList>
    </citation>
    <scope>NUCLEOTIDE SEQUENCE [LARGE SCALE GENOMIC DNA]</scope>
    <source>
        <strain evidence="9">ATCC 51756 / DSM 8584 / KU</strain>
    </source>
</reference>
<dbReference type="GeneID" id="92931306"/>
<name>A0A059ZTZ1_ACICK</name>
<keyword evidence="4 6" id="KW-0418">Kinase</keyword>
<feature type="site" description="Transition state stabilizer" evidence="6">
    <location>
        <position position="237"/>
    </location>
</feature>
<feature type="active site" description="Proton donor/acceptor" evidence="6">
    <location>
        <position position="150"/>
    </location>
</feature>
<dbReference type="SUPFAM" id="SSF53067">
    <property type="entry name" value="Actin-like ATPase domain"/>
    <property type="match status" value="2"/>
</dbReference>
<dbReference type="HAMAP" id="MF_00020">
    <property type="entry name" value="Acetate_kinase"/>
    <property type="match status" value="1"/>
</dbReference>
<feature type="binding site" evidence="6">
    <location>
        <position position="377"/>
    </location>
    <ligand>
        <name>Mg(2+)</name>
        <dbReference type="ChEBI" id="CHEBI:18420"/>
    </ligand>
</feature>
<dbReference type="AlphaFoldDB" id="A0A059ZTZ1"/>
<dbReference type="InterPro" id="IPR004372">
    <property type="entry name" value="Ac/propionate_kinase"/>
</dbReference>
<feature type="binding site" evidence="6">
    <location>
        <position position="93"/>
    </location>
    <ligand>
        <name>substrate</name>
    </ligand>
</feature>
<dbReference type="HOGENOM" id="CLU_020352_0_0_6"/>
<dbReference type="GO" id="GO:0008776">
    <property type="term" value="F:acetate kinase activity"/>
    <property type="evidence" value="ECO:0007669"/>
    <property type="project" value="UniProtKB-UniRule"/>
</dbReference>
<dbReference type="PANTHER" id="PTHR21060">
    <property type="entry name" value="ACETATE KINASE"/>
    <property type="match status" value="1"/>
</dbReference>
<evidence type="ECO:0000256" key="5">
    <source>
        <dbReference type="ARBA" id="ARBA00022840"/>
    </source>
</evidence>
<dbReference type="GO" id="GO:0005737">
    <property type="term" value="C:cytoplasm"/>
    <property type="evidence" value="ECO:0007669"/>
    <property type="project" value="UniProtKB-SubCell"/>
</dbReference>
<comment type="pathway">
    <text evidence="6">Metabolic intermediate biosynthesis; acetyl-CoA biosynthesis; acetyl-CoA from acetate: step 1/2.</text>
</comment>
<evidence type="ECO:0000313" key="8">
    <source>
        <dbReference type="EMBL" id="AIA54958.1"/>
    </source>
</evidence>
<feature type="binding site" evidence="6">
    <location>
        <begin position="204"/>
        <end position="208"/>
    </location>
    <ligand>
        <name>ATP</name>
        <dbReference type="ChEBI" id="CHEBI:30616"/>
    </ligand>
</feature>
<evidence type="ECO:0000256" key="1">
    <source>
        <dbReference type="ARBA" id="ARBA00008748"/>
    </source>
</evidence>
<organism evidence="8 9">
    <name type="scientific">Acidithiobacillus caldus (strain ATCC 51756 / DSM 8584 / KU)</name>
    <dbReference type="NCBI Taxonomy" id="637389"/>
    <lineage>
        <taxon>Bacteria</taxon>
        <taxon>Pseudomonadati</taxon>
        <taxon>Pseudomonadota</taxon>
        <taxon>Acidithiobacillia</taxon>
        <taxon>Acidithiobacillales</taxon>
        <taxon>Acidithiobacillaceae</taxon>
        <taxon>Acidithiobacillus</taxon>
    </lineage>
</organism>
<feature type="binding site" evidence="6">
    <location>
        <begin position="326"/>
        <end position="330"/>
    </location>
    <ligand>
        <name>ATP</name>
        <dbReference type="ChEBI" id="CHEBI:30616"/>
    </ligand>
</feature>
<feature type="binding site" evidence="6">
    <location>
        <position position="12"/>
    </location>
    <ligand>
        <name>Mg(2+)</name>
        <dbReference type="ChEBI" id="CHEBI:18420"/>
    </ligand>
</feature>
<dbReference type="PROSITE" id="PS01076">
    <property type="entry name" value="ACETATE_KINASE_2"/>
    <property type="match status" value="1"/>
</dbReference>
<comment type="function">
    <text evidence="6">Catalyzes the formation of acetyl phosphate from acetate and ATP. Can also catalyze the reverse reaction.</text>
</comment>
<protein>
    <recommendedName>
        <fullName evidence="6">Acetate kinase</fullName>
        <ecNumber evidence="6">2.7.2.1</ecNumber>
    </recommendedName>
    <alternativeName>
        <fullName evidence="6">Acetokinase</fullName>
    </alternativeName>
</protein>
<comment type="catalytic activity">
    <reaction evidence="6">
        <text>acetate + ATP = acetyl phosphate + ADP</text>
        <dbReference type="Rhea" id="RHEA:11352"/>
        <dbReference type="ChEBI" id="CHEBI:22191"/>
        <dbReference type="ChEBI" id="CHEBI:30089"/>
        <dbReference type="ChEBI" id="CHEBI:30616"/>
        <dbReference type="ChEBI" id="CHEBI:456216"/>
        <dbReference type="EC" id="2.7.2.1"/>
    </reaction>
</comment>
<keyword evidence="6" id="KW-0479">Metal-binding</keyword>
<dbReference type="GO" id="GO:0000287">
    <property type="term" value="F:magnesium ion binding"/>
    <property type="evidence" value="ECO:0007669"/>
    <property type="project" value="UniProtKB-UniRule"/>
</dbReference>
<dbReference type="EC" id="2.7.2.1" evidence="6"/>
<dbReference type="Gene3D" id="3.30.420.40">
    <property type="match status" value="2"/>
</dbReference>
<comment type="similarity">
    <text evidence="1 6 7">Belongs to the acetokinase family.</text>
</comment>
<feature type="binding site" evidence="6">
    <location>
        <position position="19"/>
    </location>
    <ligand>
        <name>ATP</name>
        <dbReference type="ChEBI" id="CHEBI:30616"/>
    </ligand>
</feature>
<dbReference type="RefSeq" id="WP_004871634.1">
    <property type="nucleotide sequence ID" value="NZ_CP005986.1"/>
</dbReference>
<dbReference type="PIRSF" id="PIRSF000722">
    <property type="entry name" value="Acetate_prop_kin"/>
    <property type="match status" value="1"/>
</dbReference>
<gene>
    <name evidence="6" type="primary">ackA</name>
    <name evidence="8" type="ORF">Acaty_c1088</name>
</gene>
<dbReference type="InterPro" id="IPR000890">
    <property type="entry name" value="Aliphatic_acid_kin_short-chain"/>
</dbReference>
<comment type="caution">
    <text evidence="6">Lacks conserved residue(s) required for the propagation of feature annotation.</text>
</comment>
<keyword evidence="3 6" id="KW-0547">Nucleotide-binding</keyword>
<dbReference type="PROSITE" id="PS01075">
    <property type="entry name" value="ACETATE_KINASE_1"/>
    <property type="match status" value="1"/>
</dbReference>
<evidence type="ECO:0000256" key="2">
    <source>
        <dbReference type="ARBA" id="ARBA00022679"/>
    </source>
</evidence>
<dbReference type="eggNOG" id="COG0282">
    <property type="taxonomic scope" value="Bacteria"/>
</dbReference>
<feature type="site" description="Transition state stabilizer" evidence="6">
    <location>
        <position position="181"/>
    </location>
</feature>
<dbReference type="PRINTS" id="PR00471">
    <property type="entry name" value="ACETATEKNASE"/>
</dbReference>
<proteinExistence type="inferred from homology"/>
<dbReference type="Proteomes" id="UP000005522">
    <property type="component" value="Chromosome"/>
</dbReference>
<keyword evidence="6" id="KW-0963">Cytoplasm</keyword>
<sequence length="392" mass="42251">MAGLGSTVLCINSGSSSLKFAVYAVPVADSGQCLAEGAIERIGQSVGRLWIQTPNEERREEQAPFPDANAALTTLFRSLESLSYPPPAAVGHRIVAGGPRHTNHIRVDERVLQDLREALPFAPLHLPAEIAAIEAVRRHWPEIPQVACFDTAFHRDIPELAARFPLPRNLWHEGVRKYGFHGLSYEYILSQLTDGGRGRLIVAHLGNGASLAAIADGRCLDTSMGLTPTGGLVMGTRSGDLDPGVLLYLIAEKGYTGPQLERLLNRLSGMLGISGVSGDVQTLLAERGQNAHAAQALEIFAYSVRKGIGAFMAVLGGLDRLVFTGGIGEHAAPLRWSICRPLEDLGIRLDPQANGESRRRISRADSPVEVLVIPTNEDLTIARHTQDIAQIV</sequence>
<dbReference type="KEGG" id="acz:Acaty_c1088"/>
<dbReference type="GO" id="GO:0006085">
    <property type="term" value="P:acetyl-CoA biosynthetic process"/>
    <property type="evidence" value="ECO:0007669"/>
    <property type="project" value="UniProtKB-UniRule"/>
</dbReference>